<organism evidence="1 2">
    <name type="scientific">Flagellimonas yonaguniensis</name>
    <dbReference type="NCBI Taxonomy" id="3031325"/>
    <lineage>
        <taxon>Bacteria</taxon>
        <taxon>Pseudomonadati</taxon>
        <taxon>Bacteroidota</taxon>
        <taxon>Flavobacteriia</taxon>
        <taxon>Flavobacteriales</taxon>
        <taxon>Flavobacteriaceae</taxon>
        <taxon>Flagellimonas</taxon>
    </lineage>
</organism>
<name>A0ABT5Y371_9FLAO</name>
<reference evidence="1 2" key="1">
    <citation type="submission" date="2023-03" db="EMBL/GenBank/DDBJ databases">
        <title>Muricauda XX sp. nov. and Muricauda XXX sp. nov., two novel species isolated from Okinawa Trough.</title>
        <authorList>
            <person name="Cao W."/>
            <person name="Deng X."/>
        </authorList>
    </citation>
    <scope>NUCLEOTIDE SEQUENCE [LARGE SCALE GENOMIC DNA]</scope>
    <source>
        <strain evidence="1 2">334s03</strain>
    </source>
</reference>
<sequence>MSFFKKLLLSNQLVKHDGRPLWKYFLTDEEVDELIKVLQYSKPLTIDAKDAALYYAQWWKKKYHGGKPSKKEIFDSIGGNIRFIFDANEFYKIAVKGAKALRFRWITKQNTLYFRTLLLQGGLPLAHIAENQGYYQDFLMAVLEEQPESIEDFMFKPHIIDLLPKSSQNDVIYESCFEIVRSILNKENEFDDLLASDEVLTTITNQLKNRERTLVRKQRISKPKNYWLLKFNEDKKAISLRLGLADKYTPESLANILGFEPNDNEYQFYLNDSLICIFRKVGSGRYFKTDRFQYQNQEWDVESNFPVAYVLREGEKIEVADFIQTMPNLNEPSLWAKYSDTEWRLIKGNGTTNKEAALLFPKEWKSELPTLEISIYEEVMSWFPFEGQATISKGYESRKYLSAVNSFDWTIVSQKPAWILNAIMAVVQKKPMVYVYDENDNRLSIDRFKVWVKKHNSNNSWQELTQLVYMPSGCLDLKIEKDGLIAYDTFYNIGNLQVNYSNKAIDKATLQLRNRGSFEFKLDASQILDIENHADSYSLKVKTEFSKIPNKIKGFLGERGQKKLYFDLSSPFVGMAITDKDGKIISEHKPICITDLYGLRILSTPNKDTILSIKNRLKPGVKITKEIKETAQPLISFKEDITRLYYLADAMEYRNKVCLELIEGSRSKSYEISNFNNFLNIDGQLESKVHLENFDEDLELFAIPLNVSSENIQPLPLLKEGMYFKIPETELTKQFIIISSSENEGVQLMPRFVNTDIDFEGSDKNIRIDHYHAQLSQSKFTDEIWLQLLSYFDICLEYDLPFSTFDQLRAISISSLVAARAFFFLGVNQYDPDTHIQKVIPEMEMDLGFCFHWVKKKDWEYALNEIVELTNIQNFPNILKLLTSYLAELGLDELLQYLNGSQIENQNILYGDVRDLRARLGERVLRELPHNSPNITNEYGISIKDHLPVKLLLKAPIAVAESIKDIQKEYPIWAGDEYRDSIRRNIQYSQYLNPDFYNRVILQVLKNK</sequence>
<dbReference type="Proteomes" id="UP001221366">
    <property type="component" value="Unassembled WGS sequence"/>
</dbReference>
<dbReference type="RefSeq" id="WP_275616643.1">
    <property type="nucleotide sequence ID" value="NZ_JARFVB010000012.1"/>
</dbReference>
<accession>A0ABT5Y371</accession>
<evidence type="ECO:0000313" key="1">
    <source>
        <dbReference type="EMBL" id="MDF0717492.1"/>
    </source>
</evidence>
<keyword evidence="2" id="KW-1185">Reference proteome</keyword>
<protein>
    <submittedName>
        <fullName evidence="1">Uncharacterized protein</fullName>
    </submittedName>
</protein>
<evidence type="ECO:0000313" key="2">
    <source>
        <dbReference type="Proteomes" id="UP001221366"/>
    </source>
</evidence>
<comment type="caution">
    <text evidence="1">The sequence shown here is derived from an EMBL/GenBank/DDBJ whole genome shotgun (WGS) entry which is preliminary data.</text>
</comment>
<gene>
    <name evidence="1" type="ORF">PY092_15110</name>
</gene>
<proteinExistence type="predicted"/>
<dbReference type="EMBL" id="JARFVB010000012">
    <property type="protein sequence ID" value="MDF0717492.1"/>
    <property type="molecule type" value="Genomic_DNA"/>
</dbReference>